<evidence type="ECO:0000259" key="4">
    <source>
        <dbReference type="Pfam" id="PF07627"/>
    </source>
</evidence>
<feature type="domain" description="DUF1592" evidence="5">
    <location>
        <begin position="199"/>
        <end position="327"/>
    </location>
</feature>
<feature type="chain" id="PRO_5046320526" evidence="1">
    <location>
        <begin position="25"/>
        <end position="586"/>
    </location>
</feature>
<dbReference type="EMBL" id="JBHSDU010000010">
    <property type="protein sequence ID" value="MFC4311707.1"/>
    <property type="molecule type" value="Genomic_DNA"/>
</dbReference>
<dbReference type="Pfam" id="PF07624">
    <property type="entry name" value="PSD2"/>
    <property type="match status" value="1"/>
</dbReference>
<feature type="domain" description="DUF1585" evidence="2">
    <location>
        <begin position="455"/>
        <end position="527"/>
    </location>
</feature>
<accession>A0ABV8SW60</accession>
<dbReference type="Pfam" id="PF07626">
    <property type="entry name" value="PSD3"/>
    <property type="match status" value="1"/>
</dbReference>
<dbReference type="Pfam" id="PF07637">
    <property type="entry name" value="PSD5"/>
    <property type="match status" value="1"/>
</dbReference>
<keyword evidence="8" id="KW-1185">Reference proteome</keyword>
<organism evidence="7 8">
    <name type="scientific">Steroidobacter flavus</name>
    <dbReference type="NCBI Taxonomy" id="1842136"/>
    <lineage>
        <taxon>Bacteria</taxon>
        <taxon>Pseudomonadati</taxon>
        <taxon>Pseudomonadota</taxon>
        <taxon>Gammaproteobacteria</taxon>
        <taxon>Steroidobacterales</taxon>
        <taxon>Steroidobacteraceae</taxon>
        <taxon>Steroidobacter</taxon>
    </lineage>
</organism>
<evidence type="ECO:0000259" key="6">
    <source>
        <dbReference type="Pfam" id="PF07637"/>
    </source>
</evidence>
<evidence type="ECO:0000256" key="1">
    <source>
        <dbReference type="SAM" id="SignalP"/>
    </source>
</evidence>
<dbReference type="Proteomes" id="UP001595904">
    <property type="component" value="Unassembled WGS sequence"/>
</dbReference>
<feature type="domain" description="DUF1587" evidence="3">
    <location>
        <begin position="39"/>
        <end position="101"/>
    </location>
</feature>
<dbReference type="PROSITE" id="PS51257">
    <property type="entry name" value="PROKAR_LIPOPROTEIN"/>
    <property type="match status" value="1"/>
</dbReference>
<evidence type="ECO:0000313" key="8">
    <source>
        <dbReference type="Proteomes" id="UP001595904"/>
    </source>
</evidence>
<dbReference type="InterPro" id="IPR011478">
    <property type="entry name" value="DUF1585"/>
</dbReference>
<protein>
    <submittedName>
        <fullName evidence="7">DUF1588 domain-containing protein</fullName>
    </submittedName>
</protein>
<evidence type="ECO:0000313" key="7">
    <source>
        <dbReference type="EMBL" id="MFC4311707.1"/>
    </source>
</evidence>
<dbReference type="InterPro" id="IPR013036">
    <property type="entry name" value="DUF1587"/>
</dbReference>
<name>A0ABV8SW60_9GAMM</name>
<proteinExistence type="predicted"/>
<feature type="domain" description="DUF1595" evidence="6">
    <location>
        <begin position="124"/>
        <end position="185"/>
    </location>
</feature>
<evidence type="ECO:0000259" key="5">
    <source>
        <dbReference type="Pfam" id="PF07631"/>
    </source>
</evidence>
<dbReference type="InterPro" id="IPR013043">
    <property type="entry name" value="DUF1595"/>
</dbReference>
<dbReference type="Pfam" id="PF07631">
    <property type="entry name" value="PSD4"/>
    <property type="match status" value="1"/>
</dbReference>
<evidence type="ECO:0000259" key="3">
    <source>
        <dbReference type="Pfam" id="PF07626"/>
    </source>
</evidence>
<feature type="domain" description="DUF1588" evidence="4">
    <location>
        <begin position="344"/>
        <end position="443"/>
    </location>
</feature>
<dbReference type="RefSeq" id="WP_380600484.1">
    <property type="nucleotide sequence ID" value="NZ_JBHSDU010000010.1"/>
</dbReference>
<keyword evidence="1" id="KW-0732">Signal</keyword>
<evidence type="ECO:0000259" key="2">
    <source>
        <dbReference type="Pfam" id="PF07624"/>
    </source>
</evidence>
<comment type="caution">
    <text evidence="7">The sequence shown here is derived from an EMBL/GenBank/DDBJ whole genome shotgun (WGS) entry which is preliminary data.</text>
</comment>
<sequence length="586" mass="64213">MKSCIRAMGTVALTSLLLAGCASKDEPENPGTPPRVRIITTQQYLNTVANVFGSSVSMDMKFPPLRRTDGLLSNGAALAGVTAGKIETFQRAASSIAAQVVAPERRNYLIPCTPADEKKSDPECAKQFFAQTGRLLHRQKLSDEQLNKYVTEANQAADQLKDFYAGVELTLESMLISPDVLFIVESSDEKPNKQGTRKLDAYSLASRLSFFLWNAGPDDMVLTAAEKGDLDSERGMQKVVDAMLESPRLEDGMRAFFDDMLGFDDFDALSKDPTVYPFFTGATAADAREQTMRTIVDHLIHKQEDYRELYTTRETFMSPALAPLYQIPASRGWTEYTFPEDSPRQGLLTQVSFVALRAHPGRSSPTLRGRALRERILCQVVPPPPPNVDFGKLNNPDAHYKTQRERVAVHLEDPACAGCHKITDPMGLALESFDGAGRFRTAENGATIDTNGELDGVHFTDVVGLGKALHDNPALPSCLVDRLYSYGSGGAAKPSDRPLLKYYTAEFQKAGYKLPDVLRTIVMSDAFQHVTEAKKVNTSEGRAPTEEIVIEETLPMVPPATTTTVDATTPATQVQTTAALTGHDQH</sequence>
<feature type="signal peptide" evidence="1">
    <location>
        <begin position="1"/>
        <end position="24"/>
    </location>
</feature>
<dbReference type="InterPro" id="IPR013039">
    <property type="entry name" value="DUF1588"/>
</dbReference>
<dbReference type="Pfam" id="PF07627">
    <property type="entry name" value="PSCyt3"/>
    <property type="match status" value="1"/>
</dbReference>
<dbReference type="InterPro" id="IPR013042">
    <property type="entry name" value="DUF1592"/>
</dbReference>
<reference evidence="8" key="1">
    <citation type="journal article" date="2019" name="Int. J. Syst. Evol. Microbiol.">
        <title>The Global Catalogue of Microorganisms (GCM) 10K type strain sequencing project: providing services to taxonomists for standard genome sequencing and annotation.</title>
        <authorList>
            <consortium name="The Broad Institute Genomics Platform"/>
            <consortium name="The Broad Institute Genome Sequencing Center for Infectious Disease"/>
            <person name="Wu L."/>
            <person name="Ma J."/>
        </authorList>
    </citation>
    <scope>NUCLEOTIDE SEQUENCE [LARGE SCALE GENOMIC DNA]</scope>
    <source>
        <strain evidence="8">CGMCC 1.10759</strain>
    </source>
</reference>
<gene>
    <name evidence="7" type="ORF">ACFPN2_21660</name>
</gene>